<dbReference type="KEGG" id="sage:EN72_03065"/>
<dbReference type="Proteomes" id="UP000255140">
    <property type="component" value="Unassembled WGS sequence"/>
</dbReference>
<proteinExistence type="predicted"/>
<dbReference type="GO" id="GO:0016787">
    <property type="term" value="F:hydrolase activity"/>
    <property type="evidence" value="ECO:0007669"/>
    <property type="project" value="UniProtKB-KW"/>
</dbReference>
<dbReference type="Proteomes" id="UP000035174">
    <property type="component" value="Unassembled WGS sequence"/>
</dbReference>
<dbReference type="Pfam" id="PF01368">
    <property type="entry name" value="DHH"/>
    <property type="match status" value="1"/>
</dbReference>
<dbReference type="GO" id="GO:0003676">
    <property type="term" value="F:nucleic acid binding"/>
    <property type="evidence" value="ECO:0007669"/>
    <property type="project" value="InterPro"/>
</dbReference>
<sequence length="311" mass="34888">MIIFQQILDKIKEYDTIIIHRHMRPDPDALGSQIGLRDIIRHNFPKKKVLATGFDEPTLAWIAKMDQVTDQDYQGALVVVTDTANTPRIDDERYKKGDFLIKIDHHPNDEVYGDLSYVDTNASSASEIVTDFALSCDLLLSTSAARVLYNGIVGDTGRFLYPATTSKTLKIASKLREFDFDFSAMARQMDSFPFKIAKLQGFIFEQLKIDKNGAACVTLTQEDLKRFDVTDAETAAIVGVPGKIDIVESWAIFVEQSDGHYRVRLRSKSHIINEIAKRHNGGGHPLASGANSYSLEENQAIYQEIQEILSL</sequence>
<reference evidence="6 9" key="4">
    <citation type="submission" date="2018-06" db="EMBL/GenBank/DDBJ databases">
        <authorList>
            <consortium name="Pathogen Informatics"/>
            <person name="Doyle S."/>
        </authorList>
    </citation>
    <scope>NUCLEOTIDE SEQUENCE [LARGE SCALE GENOMIC DNA]</scope>
    <source>
        <strain evidence="6 9">NCTC9828</strain>
    </source>
</reference>
<accession>A0A0E1EKI3</accession>
<evidence type="ECO:0000259" key="2">
    <source>
        <dbReference type="Pfam" id="PF02272"/>
    </source>
</evidence>
<dbReference type="InterPro" id="IPR003156">
    <property type="entry name" value="DHHA1_dom"/>
</dbReference>
<comment type="caution">
    <text evidence="5">The sequence shown here is derived from an EMBL/GenBank/DDBJ whole genome shotgun (WGS) entry which is preliminary data.</text>
</comment>
<evidence type="ECO:0000313" key="9">
    <source>
        <dbReference type="Proteomes" id="UP000255140"/>
    </source>
</evidence>
<evidence type="ECO:0000313" key="5">
    <source>
        <dbReference type="EMBL" id="RDY79010.1"/>
    </source>
</evidence>
<dbReference type="InterPro" id="IPR001667">
    <property type="entry name" value="DDH_dom"/>
</dbReference>
<evidence type="ECO:0000313" key="4">
    <source>
        <dbReference type="EMBL" id="OCM71035.1"/>
    </source>
</evidence>
<feature type="domain" description="DHHA1" evidence="2">
    <location>
        <begin position="226"/>
        <end position="310"/>
    </location>
</feature>
<protein>
    <submittedName>
        <fullName evidence="5">Bifunctional oligoribonuclease/PAP phosphatase NrnA</fullName>
    </submittedName>
    <submittedName>
        <fullName evidence="6">FIG146085: 3'-to-5' oligoribonuclease A,Bacillus type</fullName>
        <ecNumber evidence="6">3.1.-.-</ecNumber>
    </submittedName>
    <submittedName>
        <fullName evidence="3">Phosphoesterase</fullName>
    </submittedName>
</protein>
<dbReference type="InterPro" id="IPR051319">
    <property type="entry name" value="Oligoribo/pAp-PDE_c-di-AMP_PDE"/>
</dbReference>
<evidence type="ECO:0000313" key="8">
    <source>
        <dbReference type="Proteomes" id="UP000093122"/>
    </source>
</evidence>
<dbReference type="EMBL" id="MAWT01000041">
    <property type="protein sequence ID" value="OCM71035.1"/>
    <property type="molecule type" value="Genomic_DNA"/>
</dbReference>
<evidence type="ECO:0000313" key="3">
    <source>
        <dbReference type="EMBL" id="KLJ29694.1"/>
    </source>
</evidence>
<gene>
    <name evidence="6" type="primary">nrnA</name>
    <name evidence="4" type="ORF">AX245_11210</name>
    <name evidence="5" type="ORF">C4618_09725</name>
    <name evidence="6" type="ORF">NCTC9828_01954</name>
    <name evidence="3" type="ORF">WA45_04925</name>
</gene>
<name>A0A0E1EKI3_STRAG</name>
<dbReference type="SUPFAM" id="SSF64182">
    <property type="entry name" value="DHH phosphoesterases"/>
    <property type="match status" value="1"/>
</dbReference>
<dbReference type="Proteomes" id="UP000093122">
    <property type="component" value="Unassembled WGS sequence"/>
</dbReference>
<dbReference type="PANTHER" id="PTHR47618">
    <property type="entry name" value="BIFUNCTIONAL OLIGORIBONUCLEASE AND PAP PHOSPHATASE NRNA"/>
    <property type="match status" value="1"/>
</dbReference>
<dbReference type="OMA" id="YNEVIFI"/>
<dbReference type="PANTHER" id="PTHR47618:SF1">
    <property type="entry name" value="BIFUNCTIONAL OLIGORIBONUCLEASE AND PAP PHOSPHATASE NRNA"/>
    <property type="match status" value="1"/>
</dbReference>
<dbReference type="Proteomes" id="UP000256718">
    <property type="component" value="Unassembled WGS sequence"/>
</dbReference>
<organism evidence="5 10">
    <name type="scientific">Streptococcus agalactiae</name>
    <dbReference type="NCBI Taxonomy" id="1311"/>
    <lineage>
        <taxon>Bacteria</taxon>
        <taxon>Bacillati</taxon>
        <taxon>Bacillota</taxon>
        <taxon>Bacilli</taxon>
        <taxon>Lactobacillales</taxon>
        <taxon>Streptococcaceae</taxon>
        <taxon>Streptococcus</taxon>
    </lineage>
</organism>
<evidence type="ECO:0000259" key="1">
    <source>
        <dbReference type="Pfam" id="PF01368"/>
    </source>
</evidence>
<dbReference type="AlphaFoldDB" id="A0A0E1EKI3"/>
<dbReference type="Gene3D" id="3.90.1640.10">
    <property type="entry name" value="inorganic pyrophosphatase (n-terminal core)"/>
    <property type="match status" value="1"/>
</dbReference>
<dbReference type="EMBL" id="QHGZ01000206">
    <property type="protein sequence ID" value="RDY79010.1"/>
    <property type="molecule type" value="Genomic_DNA"/>
</dbReference>
<evidence type="ECO:0000313" key="6">
    <source>
        <dbReference type="EMBL" id="SUN29680.1"/>
    </source>
</evidence>
<evidence type="ECO:0000313" key="10">
    <source>
        <dbReference type="Proteomes" id="UP000256718"/>
    </source>
</evidence>
<reference evidence="3 7" key="1">
    <citation type="journal article" date="2015" name="PLoS ONE">
        <title>Genomic analysis reveals the molecular basis for capsule loss in the group B streptococcus population.</title>
        <authorList>
            <consortium name="DEVANI Consortium"/>
            <person name="Rosini R."/>
            <person name="Campisi E."/>
            <person name="De Chiara M."/>
            <person name="Tettelin H."/>
            <person name="Rinaudo D."/>
            <person name="Toniolo C."/>
            <person name="Metruccio M."/>
            <person name="Guidotti S."/>
            <person name="Sorensen U.B."/>
            <person name="Kilian M."/>
            <person name="Ramirez M."/>
            <person name="Janulczyk R."/>
            <person name="Donati C."/>
            <person name="Grandi G."/>
            <person name="Margarit I."/>
        </authorList>
    </citation>
    <scope>NUCLEOTIDE SEQUENCE [LARGE SCALE GENOMIC DNA]</scope>
    <source>
        <strain evidence="3 7">ES-PW-063</strain>
    </source>
</reference>
<dbReference type="RefSeq" id="WP_000583238.1">
    <property type="nucleotide sequence ID" value="NZ_AP018935.1"/>
</dbReference>
<reference evidence="5 10" key="3">
    <citation type="journal article" date="2018" name="Emerg. Microbes Infect.">
        <title>Phenotypic and molecular analysis of nontypeable Group B streptococci: identification of cps2a and hybrid cps2a/cps5 Group B streptococcal capsule gene clusters.</title>
        <authorList>
            <person name="Alhhazmi A."/>
            <person name="Tyrrell G.J."/>
        </authorList>
    </citation>
    <scope>NUCLEOTIDE SEQUENCE [LARGE SCALE GENOMIC DNA]</scope>
    <source>
        <strain evidence="5 10">PLGBS17</strain>
    </source>
</reference>
<dbReference type="InterPro" id="IPR038763">
    <property type="entry name" value="DHH_sf"/>
</dbReference>
<feature type="domain" description="DDH" evidence="1">
    <location>
        <begin position="17"/>
        <end position="152"/>
    </location>
</feature>
<dbReference type="EC" id="3.1.-.-" evidence="6"/>
<dbReference type="Gene3D" id="3.10.310.30">
    <property type="match status" value="1"/>
</dbReference>
<dbReference type="Pfam" id="PF02272">
    <property type="entry name" value="DHHA1"/>
    <property type="match status" value="1"/>
</dbReference>
<reference evidence="4 8" key="2">
    <citation type="journal article" date="2016" name="Sci. Rep.">
        <title>Serotype IV Streptococcus agalactiae ST-452 has arisen from large genomic recombination events between CC23 and the hypervirulent CC17 lineages.</title>
        <authorList>
            <person name="Campisi E."/>
            <person name="Rinaudo C.D."/>
            <person name="Donati C."/>
            <person name="Barucco M."/>
            <person name="Torricelli G."/>
            <person name="Edwards M.S."/>
            <person name="Baker C.J."/>
            <person name="Margarit I."/>
            <person name="Rosini R."/>
        </authorList>
    </citation>
    <scope>NUCLEOTIDE SEQUENCE [LARGE SCALE GENOMIC DNA]</scope>
    <source>
        <strain evidence="4 8">CZ-PW-140</strain>
    </source>
</reference>
<evidence type="ECO:0000313" key="7">
    <source>
        <dbReference type="Proteomes" id="UP000035174"/>
    </source>
</evidence>
<keyword evidence="6" id="KW-0378">Hydrolase</keyword>
<dbReference type="EMBL" id="UHEW01000005">
    <property type="protein sequence ID" value="SUN29680.1"/>
    <property type="molecule type" value="Genomic_DNA"/>
</dbReference>
<dbReference type="EMBL" id="LCVB01000027">
    <property type="protein sequence ID" value="KLJ29694.1"/>
    <property type="molecule type" value="Genomic_DNA"/>
</dbReference>